<dbReference type="Proteomes" id="UP000297963">
    <property type="component" value="Unassembled WGS sequence"/>
</dbReference>
<feature type="domain" description="Peptidase M20 dimerisation" evidence="1">
    <location>
        <begin position="219"/>
        <end position="304"/>
    </location>
</feature>
<proteinExistence type="predicted"/>
<evidence type="ECO:0000313" key="3">
    <source>
        <dbReference type="EMBL" id="TFB85177.1"/>
    </source>
</evidence>
<dbReference type="EMBL" id="FOPW01000001">
    <property type="protein sequence ID" value="SFH21022.1"/>
    <property type="molecule type" value="Genomic_DNA"/>
</dbReference>
<dbReference type="Gene3D" id="3.40.630.10">
    <property type="entry name" value="Zn peptidases"/>
    <property type="match status" value="2"/>
</dbReference>
<reference evidence="2 4" key="1">
    <citation type="submission" date="2016-10" db="EMBL/GenBank/DDBJ databases">
        <authorList>
            <person name="Varghese N."/>
            <person name="Submissions S."/>
        </authorList>
    </citation>
    <scope>NUCLEOTIDE SEQUENCE [LARGE SCALE GENOMIC DNA]</scope>
    <source>
        <strain evidence="2 4">GMCC 1.11211</strain>
    </source>
</reference>
<dbReference type="GO" id="GO:0006508">
    <property type="term" value="P:proteolysis"/>
    <property type="evidence" value="ECO:0007669"/>
    <property type="project" value="InterPro"/>
</dbReference>
<dbReference type="PANTHER" id="PTHR43501">
    <property type="entry name" value="CYTOSOL NON-SPECIFIC DIPEPTIDASE"/>
    <property type="match status" value="1"/>
</dbReference>
<evidence type="ECO:0000313" key="2">
    <source>
        <dbReference type="EMBL" id="SFH21022.1"/>
    </source>
</evidence>
<protein>
    <submittedName>
        <fullName evidence="3">Aminoacyl-histidine dipeptidase</fullName>
    </submittedName>
    <submittedName>
        <fullName evidence="2">Dipeptidase D</fullName>
    </submittedName>
</protein>
<dbReference type="STRING" id="995038.SAMN05216274_101366"/>
<dbReference type="InterPro" id="IPR011650">
    <property type="entry name" value="Peptidase_M20_dimer"/>
</dbReference>
<dbReference type="EMBL" id="SOFE01000014">
    <property type="protein sequence ID" value="TFB85177.1"/>
    <property type="molecule type" value="Genomic_DNA"/>
</dbReference>
<dbReference type="PRINTS" id="PR00934">
    <property type="entry name" value="XHISDIPTASE"/>
</dbReference>
<dbReference type="NCBIfam" id="TIGR01893">
    <property type="entry name" value="aa-his-dipept"/>
    <property type="match status" value="1"/>
</dbReference>
<dbReference type="Proteomes" id="UP000199681">
    <property type="component" value="Unassembled WGS sequence"/>
</dbReference>
<gene>
    <name evidence="3" type="ORF">E3O11_09090</name>
    <name evidence="2" type="ORF">SAMN05216274_101366</name>
</gene>
<evidence type="ECO:0000259" key="1">
    <source>
        <dbReference type="Pfam" id="PF07687"/>
    </source>
</evidence>
<organism evidence="3 5">
    <name type="scientific">Cryobacterium levicorallinum</name>
    <dbReference type="NCBI Taxonomy" id="995038"/>
    <lineage>
        <taxon>Bacteria</taxon>
        <taxon>Bacillati</taxon>
        <taxon>Actinomycetota</taxon>
        <taxon>Actinomycetes</taxon>
        <taxon>Micrococcales</taxon>
        <taxon>Microbacteriaceae</taxon>
        <taxon>Cryobacterium</taxon>
    </lineage>
</organism>
<accession>A0A1I2Y5Y8</accession>
<dbReference type="GO" id="GO:0070573">
    <property type="term" value="F:metallodipeptidase activity"/>
    <property type="evidence" value="ECO:0007669"/>
    <property type="project" value="TreeGrafter"/>
</dbReference>
<sequence length="498" mass="53604">MPTVDIMEATNSGVLKDLEPREVFRFFEVLTSIPRGSGNEEQVANWVVDFARSCGLEATKDDLHCVLVRKPGQGGLENAAPLILHGHLDMVCEKAEGVEFDFVKQPLSLLVDGEYISAAGTSLGADNGIGVSYILALLESKDIPHPPLEAVLTAMEEKGKVGAGQFNVGQLVGRRMIDFNWITDEEILAGCSGDVTFTVDVPGEFEPVPVDLTSARSLEVRGLNGGHCEFDIQLERANALQVLARAVHKLAGAHELRISNPFGGAQNSAIPADASAVIVFGDADTDSIEALIAQLDGELKREYELSDPAIRVELKSAIRPDSAFSRGAGLRLMSILRLIPHGVISWNLHVPGRVETSNNLGTVRPTPEGARVMSTVTSALTSRKHELVERIQALVALAAGGVVFELYGLDAAEFPYRPDSELLAAASEAYRDVLGKEPNIEVSQCSLELGMFSKRVPVADIISIGTELQALHSSAERVNHKSVERVWPLIKSVVSRLG</sequence>
<dbReference type="GO" id="GO:0005829">
    <property type="term" value="C:cytosol"/>
    <property type="evidence" value="ECO:0007669"/>
    <property type="project" value="TreeGrafter"/>
</dbReference>
<dbReference type="InterPro" id="IPR001160">
    <property type="entry name" value="Peptidase_M20C"/>
</dbReference>
<dbReference type="InterPro" id="IPR002933">
    <property type="entry name" value="Peptidase_M20"/>
</dbReference>
<dbReference type="PANTHER" id="PTHR43501:SF1">
    <property type="entry name" value="CYTOSOL NON-SPECIFIC DIPEPTIDASE"/>
    <property type="match status" value="1"/>
</dbReference>
<comment type="caution">
    <text evidence="3">The sequence shown here is derived from an EMBL/GenBank/DDBJ whole genome shotgun (WGS) entry which is preliminary data.</text>
</comment>
<evidence type="ECO:0000313" key="5">
    <source>
        <dbReference type="Proteomes" id="UP000297963"/>
    </source>
</evidence>
<dbReference type="PIRSF" id="PIRSF016599">
    <property type="entry name" value="Xaa-His_dipept"/>
    <property type="match status" value="1"/>
</dbReference>
<dbReference type="Pfam" id="PF07687">
    <property type="entry name" value="M20_dimer"/>
    <property type="match status" value="1"/>
</dbReference>
<name>A0A1I2Y5Y8_9MICO</name>
<dbReference type="AlphaFoldDB" id="A0A1I2Y5Y8"/>
<evidence type="ECO:0000313" key="4">
    <source>
        <dbReference type="Proteomes" id="UP000199681"/>
    </source>
</evidence>
<keyword evidence="4" id="KW-1185">Reference proteome</keyword>
<dbReference type="SUPFAM" id="SSF53187">
    <property type="entry name" value="Zn-dependent exopeptidases"/>
    <property type="match status" value="1"/>
</dbReference>
<dbReference type="Pfam" id="PF01546">
    <property type="entry name" value="Peptidase_M20"/>
    <property type="match status" value="1"/>
</dbReference>
<dbReference type="RefSeq" id="WP_092448164.1">
    <property type="nucleotide sequence ID" value="NZ_BKAC01000010.1"/>
</dbReference>
<reference evidence="3 5" key="2">
    <citation type="submission" date="2019-03" db="EMBL/GenBank/DDBJ databases">
        <title>Genomics of glacier-inhabiting Cryobacterium strains.</title>
        <authorList>
            <person name="Liu Q."/>
            <person name="Xin Y.-H."/>
        </authorList>
    </citation>
    <scope>NUCLEOTIDE SEQUENCE [LARGE SCALE GENOMIC DNA]</scope>
    <source>
        <strain evidence="3 5">Hh34</strain>
    </source>
</reference>